<dbReference type="InterPro" id="IPR039131">
    <property type="entry name" value="NDUFAF1"/>
</dbReference>
<feature type="region of interest" description="Disordered" evidence="1">
    <location>
        <begin position="1"/>
        <end position="34"/>
    </location>
</feature>
<dbReference type="STRING" id="1295533.A0A1E3I2S2"/>
<feature type="compositionally biased region" description="Polar residues" evidence="1">
    <location>
        <begin position="269"/>
        <end position="284"/>
    </location>
</feature>
<evidence type="ECO:0000259" key="2">
    <source>
        <dbReference type="Pfam" id="PF08547"/>
    </source>
</evidence>
<comment type="caution">
    <text evidence="3">The sequence shown here is derived from an EMBL/GenBank/DDBJ whole genome shotgun (WGS) entry which is preliminary data.</text>
</comment>
<protein>
    <recommendedName>
        <fullName evidence="2">NADH:ubiquinone oxidoreductase intermediate-associated protein 30 domain-containing protein</fullName>
    </recommendedName>
</protein>
<name>A0A1E3I2S2_9TREE</name>
<feature type="compositionally biased region" description="Low complexity" evidence="1">
    <location>
        <begin position="219"/>
        <end position="233"/>
    </location>
</feature>
<dbReference type="GO" id="GO:0010257">
    <property type="term" value="P:NADH dehydrogenase complex assembly"/>
    <property type="evidence" value="ECO:0007669"/>
    <property type="project" value="TreeGrafter"/>
</dbReference>
<dbReference type="EMBL" id="AWGJ01000002">
    <property type="protein sequence ID" value="ODN82849.1"/>
    <property type="molecule type" value="Genomic_DNA"/>
</dbReference>
<dbReference type="Proteomes" id="UP000094065">
    <property type="component" value="Unassembled WGS sequence"/>
</dbReference>
<evidence type="ECO:0000313" key="4">
    <source>
        <dbReference type="Proteomes" id="UP000094065"/>
    </source>
</evidence>
<dbReference type="Pfam" id="PF08547">
    <property type="entry name" value="CIA30"/>
    <property type="match status" value="1"/>
</dbReference>
<dbReference type="AlphaFoldDB" id="A0A1E3I2S2"/>
<gene>
    <name evidence="3" type="ORF">L202_01110</name>
</gene>
<dbReference type="InterPro" id="IPR013857">
    <property type="entry name" value="NADH-UbQ_OxRdtase-assoc_prot30"/>
</dbReference>
<dbReference type="GeneID" id="30152419"/>
<dbReference type="OrthoDB" id="42561at2759"/>
<reference evidence="3 4" key="1">
    <citation type="submission" date="2016-06" db="EMBL/GenBank/DDBJ databases">
        <title>Evolution of pathogenesis and genome organization in the Tremellales.</title>
        <authorList>
            <person name="Cuomo C."/>
            <person name="Litvintseva A."/>
            <person name="Heitman J."/>
            <person name="Chen Y."/>
            <person name="Sun S."/>
            <person name="Springer D."/>
            <person name="Dromer F."/>
            <person name="Young S."/>
            <person name="Zeng Q."/>
            <person name="Chapman S."/>
            <person name="Gujja S."/>
            <person name="Saif S."/>
            <person name="Birren B."/>
        </authorList>
    </citation>
    <scope>NUCLEOTIDE SEQUENCE [LARGE SCALE GENOMIC DNA]</scope>
    <source>
        <strain evidence="3 4">CBS 6039</strain>
    </source>
</reference>
<dbReference type="PANTHER" id="PTHR13194:SF18">
    <property type="entry name" value="COMPLEX I INTERMEDIATE-ASSOCIATED PROTEIN 30, MITOCHONDRIAL"/>
    <property type="match status" value="1"/>
</dbReference>
<evidence type="ECO:0000313" key="3">
    <source>
        <dbReference type="EMBL" id="ODN82849.1"/>
    </source>
</evidence>
<proteinExistence type="predicted"/>
<evidence type="ECO:0000256" key="1">
    <source>
        <dbReference type="SAM" id="MobiDB-lite"/>
    </source>
</evidence>
<dbReference type="GO" id="GO:0051082">
    <property type="term" value="F:unfolded protein binding"/>
    <property type="evidence" value="ECO:0007669"/>
    <property type="project" value="TreeGrafter"/>
</dbReference>
<dbReference type="GO" id="GO:0005739">
    <property type="term" value="C:mitochondrion"/>
    <property type="evidence" value="ECO:0007669"/>
    <property type="project" value="TreeGrafter"/>
</dbReference>
<feature type="region of interest" description="Disordered" evidence="1">
    <location>
        <begin position="217"/>
        <end position="300"/>
    </location>
</feature>
<dbReference type="GO" id="GO:0006120">
    <property type="term" value="P:mitochondrial electron transport, NADH to ubiquinone"/>
    <property type="evidence" value="ECO:0007669"/>
    <property type="project" value="TreeGrafter"/>
</dbReference>
<feature type="domain" description="NADH:ubiquinone oxidoreductase intermediate-associated protein 30" evidence="2">
    <location>
        <begin position="26"/>
        <end position="214"/>
    </location>
</feature>
<dbReference type="PANTHER" id="PTHR13194">
    <property type="entry name" value="COMPLEX I INTERMEDIATE-ASSOCIATED PROTEIN 30"/>
    <property type="match status" value="1"/>
</dbReference>
<dbReference type="RefSeq" id="XP_018996849.1">
    <property type="nucleotide sequence ID" value="XM_019134422.1"/>
</dbReference>
<keyword evidence="4" id="KW-1185">Reference proteome</keyword>
<feature type="compositionally biased region" description="Basic and acidic residues" evidence="1">
    <location>
        <begin position="252"/>
        <end position="263"/>
    </location>
</feature>
<sequence length="331" mass="35458">MDIHPQTGPQTLFSFASAHPPVDPPTHFSTGSDAQLGGLTTAELALVPSQPLAEPTASSEPQYSHMAFYGYMSTAVPPEHAGKIRTGFAGFRNVSRSTLFGQDTWDLDLATHLKVTVGYRGWEGWRNRWVVNIGVDDRPRTDIFQHRLELAPSALSGPSKTPLDPLSPPLPTFTTLHLPLSSFVLIKKGVVSPQPVSMTLSQIRTVGFALLGRDRDDNAAAPGEAPAGKGVEGITLGGWGKGKVSEAEDDPELRQMLEEDRLLGPDASAGSSMTNPPKPRSNSGYHRASAAAASAPVADEVEDGVREGYYELSVKSVEAVKWDPELDEPGQ</sequence>
<organism evidence="3 4">
    <name type="scientific">Cryptococcus amylolentus CBS 6039</name>
    <dbReference type="NCBI Taxonomy" id="1295533"/>
    <lineage>
        <taxon>Eukaryota</taxon>
        <taxon>Fungi</taxon>
        <taxon>Dikarya</taxon>
        <taxon>Basidiomycota</taxon>
        <taxon>Agaricomycotina</taxon>
        <taxon>Tremellomycetes</taxon>
        <taxon>Tremellales</taxon>
        <taxon>Cryptococcaceae</taxon>
        <taxon>Cryptococcus</taxon>
    </lineage>
</organism>
<accession>A0A1E3I2S2</accession>